<feature type="compositionally biased region" description="Low complexity" evidence="1">
    <location>
        <begin position="622"/>
        <end position="634"/>
    </location>
</feature>
<sequence>MKTTPQQLHPQQSQPARFNGNGSNTRKGHARENSRPLSSSDGNNPVDGPVGTSATSAAGKTQQHSSQSGHANEVNSSSSSSGVGGGFGGGGFPAEELGNNRLIYLISKAVGKICIITTTDGSRYKGLLLATDLSRNPASLSVVIQKPQLVTKGLIDEKNNLDDKALPQTLIVQAKDLIDFEIDLDINEPVKSYPKEKIATPKAPAAAAVDVVSDQPSSKETVKAEPTPGTTPAPQTLKSAEVPAQAEKAAAPAGAVAAPPAANATPSNATPVATATATRTTSPSKSEFKTDSDISSDQRGKTFQERELVRWQPEANNLQGLTLEEDHATSGNGKVQWDQFKANQERFGVESTYDEHLYTTRIDKSAADYKQRVLMADKLAREIEGSATTDRHILEERGFLVDDSGMDEEDKYSGVDRRGDELMAALKMSTTKSPPKPMASHHETKSVLDENKYVTPRQRAANYHNDPAIISSSAVKKKPTPSSIPAKPTIPSESFRLTAQSEINALREFSANFKIPHKIPQDLLPILAKDKLKQSEILKKQQQEQAQAQAQAQVQAQAQSEPHSQQQSAAQSVQPTPQPTPQPPSSQNHTPPVPPVPQTPQQAPQLAPSQQQAKPAVPPTAPAAAQPTAQPAVKKSGSKFKLNPSAASFTPTFKPSTLASPSKSSATHISQYQSPHIPNSRTYSANGSISSQGSANKRYPHQITAQDFFGVGKVPTDESQAQKTRDFQSKFNLFNYTKQKALESGSETPVIFEKSYQTPPTWDSTTEESYSTIYPKSSSASATTSAIYGARTPLQMSASYMPSPIMAQPQPPMMQGAPMAAAPIPYNFQVPPQFHQFQHHHHQQQPHFPQQVAATPMWFIPPPQGFNIINNPYQTGGAGVGGAGAGGAGGAGVGGGGGGGGAGGGHGQQTRRYK</sequence>
<dbReference type="PANTHER" id="PTHR12854:SF7">
    <property type="entry name" value="ATAXIN-2 HOMOLOG"/>
    <property type="match status" value="1"/>
</dbReference>
<evidence type="ECO:0000313" key="3">
    <source>
        <dbReference type="EMBL" id="CAK9437773.1"/>
    </source>
</evidence>
<gene>
    <name evidence="3" type="ORF">LODBEIA_P21510</name>
</gene>
<evidence type="ECO:0000256" key="1">
    <source>
        <dbReference type="SAM" id="MobiDB-lite"/>
    </source>
</evidence>
<dbReference type="Proteomes" id="UP001497383">
    <property type="component" value="Chromosome 3"/>
</dbReference>
<dbReference type="Pfam" id="PF14438">
    <property type="entry name" value="SM-ATX"/>
    <property type="match status" value="1"/>
</dbReference>
<dbReference type="PANTHER" id="PTHR12854">
    <property type="entry name" value="ATAXIN 2-RELATED"/>
    <property type="match status" value="1"/>
</dbReference>
<dbReference type="EMBL" id="OZ022407">
    <property type="protein sequence ID" value="CAK9437773.1"/>
    <property type="molecule type" value="Genomic_DNA"/>
</dbReference>
<name>A0ABP0ZKJ0_9ASCO</name>
<feature type="compositionally biased region" description="Low complexity" evidence="1">
    <location>
        <begin position="599"/>
        <end position="615"/>
    </location>
</feature>
<evidence type="ECO:0000313" key="4">
    <source>
        <dbReference type="Proteomes" id="UP001497383"/>
    </source>
</evidence>
<evidence type="ECO:0000259" key="2">
    <source>
        <dbReference type="SMART" id="SM01272"/>
    </source>
</evidence>
<organism evidence="3 4">
    <name type="scientific">Lodderomyces beijingensis</name>
    <dbReference type="NCBI Taxonomy" id="1775926"/>
    <lineage>
        <taxon>Eukaryota</taxon>
        <taxon>Fungi</taxon>
        <taxon>Dikarya</taxon>
        <taxon>Ascomycota</taxon>
        <taxon>Saccharomycotina</taxon>
        <taxon>Pichiomycetes</taxon>
        <taxon>Debaryomycetaceae</taxon>
        <taxon>Candida/Lodderomyces clade</taxon>
        <taxon>Lodderomyces</taxon>
    </lineage>
</organism>
<protein>
    <recommendedName>
        <fullName evidence="2">LsmAD domain-containing protein</fullName>
    </recommendedName>
</protein>
<dbReference type="InterPro" id="IPR045117">
    <property type="entry name" value="ATXN2-like"/>
</dbReference>
<dbReference type="RefSeq" id="XP_066829089.1">
    <property type="nucleotide sequence ID" value="XM_066972119.1"/>
</dbReference>
<feature type="compositionally biased region" description="Polar residues" evidence="1">
    <location>
        <begin position="1"/>
        <end position="25"/>
    </location>
</feature>
<dbReference type="SMART" id="SM01272">
    <property type="entry name" value="LsmAD"/>
    <property type="match status" value="1"/>
</dbReference>
<proteinExistence type="predicted"/>
<dbReference type="GeneID" id="92207347"/>
<feature type="compositionally biased region" description="Polar residues" evidence="1">
    <location>
        <begin position="52"/>
        <end position="75"/>
    </location>
</feature>
<feature type="compositionally biased region" description="Low complexity" evidence="1">
    <location>
        <begin position="543"/>
        <end position="575"/>
    </location>
</feature>
<feature type="compositionally biased region" description="Basic and acidic residues" evidence="1">
    <location>
        <begin position="286"/>
        <end position="300"/>
    </location>
</feature>
<feature type="compositionally biased region" description="Polar residues" evidence="1">
    <location>
        <begin position="645"/>
        <end position="695"/>
    </location>
</feature>
<feature type="region of interest" description="Disordered" evidence="1">
    <location>
        <begin position="886"/>
        <end position="914"/>
    </location>
</feature>
<dbReference type="InterPro" id="IPR009604">
    <property type="entry name" value="LsmAD_domain"/>
</dbReference>
<feature type="compositionally biased region" description="Polar residues" evidence="1">
    <location>
        <begin position="228"/>
        <end position="238"/>
    </location>
</feature>
<feature type="domain" description="LsmAD" evidence="2">
    <location>
        <begin position="347"/>
        <end position="418"/>
    </location>
</feature>
<reference evidence="3 4" key="1">
    <citation type="submission" date="2024-03" db="EMBL/GenBank/DDBJ databases">
        <authorList>
            <person name="Brejova B."/>
        </authorList>
    </citation>
    <scope>NUCLEOTIDE SEQUENCE [LARGE SCALE GENOMIC DNA]</scope>
    <source>
        <strain evidence="3 4">CBS 14171</strain>
    </source>
</reference>
<dbReference type="Pfam" id="PF06741">
    <property type="entry name" value="LsmAD"/>
    <property type="match status" value="1"/>
</dbReference>
<feature type="compositionally biased region" description="Low complexity" evidence="1">
    <location>
        <begin position="239"/>
        <end position="285"/>
    </location>
</feature>
<feature type="region of interest" description="Disordered" evidence="1">
    <location>
        <begin position="538"/>
        <end position="696"/>
    </location>
</feature>
<dbReference type="InterPro" id="IPR025852">
    <property type="entry name" value="SM_dom_ATX"/>
</dbReference>
<keyword evidence="4" id="KW-1185">Reference proteome</keyword>
<feature type="region of interest" description="Disordered" evidence="1">
    <location>
        <begin position="209"/>
        <end position="300"/>
    </location>
</feature>
<accession>A0ABP0ZKJ0</accession>
<feature type="region of interest" description="Disordered" evidence="1">
    <location>
        <begin position="1"/>
        <end position="83"/>
    </location>
</feature>
<feature type="compositionally biased region" description="Gly residues" evidence="1">
    <location>
        <begin position="886"/>
        <end position="907"/>
    </location>
</feature>
<feature type="region of interest" description="Disordered" evidence="1">
    <location>
        <begin position="460"/>
        <end position="493"/>
    </location>
</feature>